<comment type="subcellular location">
    <subcellularLocation>
        <location evidence="1">Golgi apparatus</location>
    </subcellularLocation>
</comment>
<dbReference type="GO" id="GO:0005783">
    <property type="term" value="C:endoplasmic reticulum"/>
    <property type="evidence" value="ECO:0007669"/>
    <property type="project" value="TreeGrafter"/>
</dbReference>
<dbReference type="FunFam" id="1.25.10.10:FF:000296">
    <property type="entry name" value="Related to transport protein USO1"/>
    <property type="match status" value="1"/>
</dbReference>
<dbReference type="PANTHER" id="PTHR10013">
    <property type="entry name" value="GENERAL VESICULAR TRANSPORT FACTOR P115"/>
    <property type="match status" value="1"/>
</dbReference>
<feature type="region of interest" description="Disordered" evidence="4">
    <location>
        <begin position="883"/>
        <end position="939"/>
    </location>
</feature>
<keyword evidence="8" id="KW-1185">Reference proteome</keyword>
<evidence type="ECO:0000256" key="3">
    <source>
        <dbReference type="ARBA" id="ARBA00023054"/>
    </source>
</evidence>
<dbReference type="GO" id="GO:0006888">
    <property type="term" value="P:endoplasmic reticulum to Golgi vesicle-mediated transport"/>
    <property type="evidence" value="ECO:0007669"/>
    <property type="project" value="TreeGrafter"/>
</dbReference>
<dbReference type="EMBL" id="LKEA01000015">
    <property type="protein sequence ID" value="ROW03711.1"/>
    <property type="molecule type" value="Genomic_DNA"/>
</dbReference>
<dbReference type="Proteomes" id="UP000283895">
    <property type="component" value="Unassembled WGS sequence"/>
</dbReference>
<reference evidence="7 8" key="1">
    <citation type="submission" date="2015-09" db="EMBL/GenBank/DDBJ databases">
        <title>Host preference determinants of Valsa canker pathogens revealed by comparative genomics.</title>
        <authorList>
            <person name="Yin Z."/>
            <person name="Huang L."/>
        </authorList>
    </citation>
    <scope>NUCLEOTIDE SEQUENCE [LARGE SCALE GENOMIC DNA]</scope>
    <source>
        <strain evidence="7 8">03-1</strain>
    </source>
</reference>
<dbReference type="GO" id="GO:0006886">
    <property type="term" value="P:intracellular protein transport"/>
    <property type="evidence" value="ECO:0007669"/>
    <property type="project" value="InterPro"/>
</dbReference>
<dbReference type="Pfam" id="PF04871">
    <property type="entry name" value="Uso1_p115_C"/>
    <property type="match status" value="1"/>
</dbReference>
<accession>A0A423WKI8</accession>
<evidence type="ECO:0000256" key="2">
    <source>
        <dbReference type="ARBA" id="ARBA00023034"/>
    </source>
</evidence>
<dbReference type="InterPro" id="IPR006953">
    <property type="entry name" value="Vesicle_Uso1_P115_head"/>
</dbReference>
<dbReference type="InterPro" id="IPR011989">
    <property type="entry name" value="ARM-like"/>
</dbReference>
<feature type="compositionally biased region" description="Basic and acidic residues" evidence="4">
    <location>
        <begin position="916"/>
        <end position="935"/>
    </location>
</feature>
<dbReference type="OrthoDB" id="198977at2759"/>
<evidence type="ECO:0000313" key="8">
    <source>
        <dbReference type="Proteomes" id="UP000283895"/>
    </source>
</evidence>
<feature type="domain" description="Vesicle tethering protein Uso1/P115-like head" evidence="5">
    <location>
        <begin position="343"/>
        <end position="653"/>
    </location>
</feature>
<dbReference type="InterPro" id="IPR006955">
    <property type="entry name" value="Uso1_p115_C"/>
</dbReference>
<feature type="region of interest" description="Disordered" evidence="4">
    <location>
        <begin position="813"/>
        <end position="871"/>
    </location>
</feature>
<feature type="compositionally biased region" description="Acidic residues" evidence="4">
    <location>
        <begin position="967"/>
        <end position="996"/>
    </location>
</feature>
<dbReference type="GO" id="GO:0048211">
    <property type="term" value="P:Golgi vesicle docking"/>
    <property type="evidence" value="ECO:0007669"/>
    <property type="project" value="TreeGrafter"/>
</dbReference>
<name>A0A423WKI8_9PEZI</name>
<proteinExistence type="predicted"/>
<feature type="compositionally biased region" description="Basic and acidic residues" evidence="4">
    <location>
        <begin position="813"/>
        <end position="868"/>
    </location>
</feature>
<dbReference type="SUPFAM" id="SSF48371">
    <property type="entry name" value="ARM repeat"/>
    <property type="match status" value="1"/>
</dbReference>
<dbReference type="GO" id="GO:0048280">
    <property type="term" value="P:vesicle fusion with Golgi apparatus"/>
    <property type="evidence" value="ECO:0007669"/>
    <property type="project" value="InterPro"/>
</dbReference>
<dbReference type="Pfam" id="PF04869">
    <property type="entry name" value="Uso1_p115_head"/>
    <property type="match status" value="1"/>
</dbReference>
<dbReference type="GO" id="GO:0000139">
    <property type="term" value="C:Golgi membrane"/>
    <property type="evidence" value="ECO:0007669"/>
    <property type="project" value="InterPro"/>
</dbReference>
<evidence type="ECO:0000259" key="6">
    <source>
        <dbReference type="Pfam" id="PF04871"/>
    </source>
</evidence>
<evidence type="ECO:0000256" key="1">
    <source>
        <dbReference type="ARBA" id="ARBA00004555"/>
    </source>
</evidence>
<feature type="compositionally biased region" description="Basic and acidic residues" evidence="4">
    <location>
        <begin position="896"/>
        <end position="909"/>
    </location>
</feature>
<dbReference type="STRING" id="356882.A0A423WKI8"/>
<evidence type="ECO:0008006" key="9">
    <source>
        <dbReference type="Google" id="ProtNLM"/>
    </source>
</evidence>
<organism evidence="7 8">
    <name type="scientific">Cytospora schulzeri</name>
    <dbReference type="NCBI Taxonomy" id="448051"/>
    <lineage>
        <taxon>Eukaryota</taxon>
        <taxon>Fungi</taxon>
        <taxon>Dikarya</taxon>
        <taxon>Ascomycota</taxon>
        <taxon>Pezizomycotina</taxon>
        <taxon>Sordariomycetes</taxon>
        <taxon>Sordariomycetidae</taxon>
        <taxon>Diaporthales</taxon>
        <taxon>Cytosporaceae</taxon>
        <taxon>Cytospora</taxon>
    </lineage>
</organism>
<evidence type="ECO:0000313" key="7">
    <source>
        <dbReference type="EMBL" id="ROW03711.1"/>
    </source>
</evidence>
<feature type="domain" description="Uso1/p115-like vesicle tethering protein C-terminal" evidence="6">
    <location>
        <begin position="859"/>
        <end position="983"/>
    </location>
</feature>
<dbReference type="InterPro" id="IPR024095">
    <property type="entry name" value="Vesicle_P115"/>
</dbReference>
<protein>
    <recommendedName>
        <fullName evidence="9">Vesicle tethering protein Uso1/P115-like head domain-containing protein</fullName>
    </recommendedName>
</protein>
<sequence length="1005" mass="113659">MFSAVTTAPAKQSVGETITVLSGRLSSATLLEDRRAAIQGLRSFAKEYPASVASGALRSLIGCLSKDGGDVDTVKVVLETLLMLFNPNEDSPEASEEIALWLADEFTQRQENITLLLDFLETPDFYSRLYSLQLLIAILAARTERTEECVFTAPLGISRLVAILDDRREAVRSEAITLLTYLSPSNIDIQKLVAFEDAFKRIFTIIEAEGSLLEGGQVIEDCLILLANLLRLNASNQTQFRETGCVQQLSKMLQSAYQPPEDGEEVAPWAQAQRNRNVYALLAVIRLFLVRGAVGTMQNQSAFWHHHLLYHALQLAFSHSAENPIKAECSQALVTCADIIRGNSALQESFAQLQVPSPLENAANENGPQANGVPKVYVIDGLLDLTLCVHALQAFDIRMAACECLKAYFYNHSGIREHFLRRAIDGHKSDIVESANVLTTLLRSPTEDSTVDPYRYWFAACIMLHLIFENGTTKDLARQVTEGNEEEGEEVVTSIQIITSHLVTSLNRSDDERITIGYLMLLLCWLFEDLDGVNDLLEEGSNVQRLIQTVVKNTSSEPLVQGLCSMLLGVVYEFSTKDSPIPRGTLQPLLMTNMGRDRYIDRMGKLRAHPFVRDFEMIPQKLDPLTGKLPEVYFDSMFVEFFKDNFSRILRAVDRDPGMEISVITNGVQKGISRELVDSLRSQVDEKENALQECQASLSHLEQQLGQERADSRRFKETTTVDFTRLKAMNESLQRNHEDEIRQLREEHGVKEAELQKHVETARKEAATEIERLQKKADAELQTKVDEYEKQLRAKVEGYEKQLRDTVEGYEKQLRSKEEEHQRQMKLKDEQHQKDIDEVRKQTEEGRKRRQSEADRSSRRAEAEKADLKATISRLEVDLMKANKSKTQEAQAAKEASSRAEKKAAELQKKVQQLETKAKQTDELIQQKEKEKESTQGELDDMLMLFADAEEKANKYKEKLKALGETISDDEDGDEDEDDEEEDEEEGEDEAEDDEKEEKADGEVD</sequence>
<dbReference type="AlphaFoldDB" id="A0A423WKI8"/>
<evidence type="ECO:0000256" key="4">
    <source>
        <dbReference type="SAM" id="MobiDB-lite"/>
    </source>
</evidence>
<keyword evidence="2" id="KW-0333">Golgi apparatus</keyword>
<feature type="region of interest" description="Disordered" evidence="4">
    <location>
        <begin position="962"/>
        <end position="1005"/>
    </location>
</feature>
<dbReference type="GO" id="GO:0012507">
    <property type="term" value="C:ER to Golgi transport vesicle membrane"/>
    <property type="evidence" value="ECO:0007669"/>
    <property type="project" value="TreeGrafter"/>
</dbReference>
<comment type="caution">
    <text evidence="7">The sequence shown here is derived from an EMBL/GenBank/DDBJ whole genome shotgun (WGS) entry which is preliminary data.</text>
</comment>
<gene>
    <name evidence="7" type="ORF">VMCG_05388</name>
</gene>
<dbReference type="PANTHER" id="PTHR10013:SF0">
    <property type="entry name" value="GENERAL VESICULAR TRANSPORT FACTOR P115"/>
    <property type="match status" value="1"/>
</dbReference>
<dbReference type="InterPro" id="IPR016024">
    <property type="entry name" value="ARM-type_fold"/>
</dbReference>
<dbReference type="GO" id="GO:0005795">
    <property type="term" value="C:Golgi stack"/>
    <property type="evidence" value="ECO:0007669"/>
    <property type="project" value="TreeGrafter"/>
</dbReference>
<dbReference type="Gene3D" id="1.25.10.10">
    <property type="entry name" value="Leucine-rich Repeat Variant"/>
    <property type="match status" value="1"/>
</dbReference>
<keyword evidence="3" id="KW-0175">Coiled coil</keyword>
<evidence type="ECO:0000259" key="5">
    <source>
        <dbReference type="Pfam" id="PF04869"/>
    </source>
</evidence>